<evidence type="ECO:0000313" key="1">
    <source>
        <dbReference type="EMBL" id="KAK4028769.1"/>
    </source>
</evidence>
<organism evidence="1 2">
    <name type="scientific">Daphnia magna</name>
    <dbReference type="NCBI Taxonomy" id="35525"/>
    <lineage>
        <taxon>Eukaryota</taxon>
        <taxon>Metazoa</taxon>
        <taxon>Ecdysozoa</taxon>
        <taxon>Arthropoda</taxon>
        <taxon>Crustacea</taxon>
        <taxon>Branchiopoda</taxon>
        <taxon>Diplostraca</taxon>
        <taxon>Cladocera</taxon>
        <taxon>Anomopoda</taxon>
        <taxon>Daphniidae</taxon>
        <taxon>Daphnia</taxon>
    </lineage>
</organism>
<comment type="caution">
    <text evidence="1">The sequence shown here is derived from an EMBL/GenBank/DDBJ whole genome shotgun (WGS) entry which is preliminary data.</text>
</comment>
<dbReference type="PANTHER" id="PTHR34718">
    <property type="entry name" value="PHD-TYPE DOMAIN-CONTAINING PROTEIN"/>
    <property type="match status" value="1"/>
</dbReference>
<reference evidence="1 2" key="1">
    <citation type="journal article" date="2023" name="Nucleic Acids Res.">
        <title>The hologenome of Daphnia magna reveals possible DNA methylation and microbiome-mediated evolution of the host genome.</title>
        <authorList>
            <person name="Chaturvedi A."/>
            <person name="Li X."/>
            <person name="Dhandapani V."/>
            <person name="Marshall H."/>
            <person name="Kissane S."/>
            <person name="Cuenca-Cambronero M."/>
            <person name="Asole G."/>
            <person name="Calvet F."/>
            <person name="Ruiz-Romero M."/>
            <person name="Marangio P."/>
            <person name="Guigo R."/>
            <person name="Rago D."/>
            <person name="Mirbahai L."/>
            <person name="Eastwood N."/>
            <person name="Colbourne J.K."/>
            <person name="Zhou J."/>
            <person name="Mallon E."/>
            <person name="Orsini L."/>
        </authorList>
    </citation>
    <scope>NUCLEOTIDE SEQUENCE [LARGE SCALE GENOMIC DNA]</scope>
    <source>
        <strain evidence="1">LRV0_1</strain>
    </source>
</reference>
<keyword evidence="2" id="KW-1185">Reference proteome</keyword>
<dbReference type="Proteomes" id="UP001234178">
    <property type="component" value="Unassembled WGS sequence"/>
</dbReference>
<evidence type="ECO:0000313" key="2">
    <source>
        <dbReference type="Proteomes" id="UP001234178"/>
    </source>
</evidence>
<proteinExistence type="predicted"/>
<dbReference type="EMBL" id="JAOYFB010000039">
    <property type="protein sequence ID" value="KAK4028769.1"/>
    <property type="molecule type" value="Genomic_DNA"/>
</dbReference>
<protein>
    <submittedName>
        <fullName evidence="1">Uncharacterized protein</fullName>
    </submittedName>
</protein>
<sequence length="200" mass="22515">MEELLAEQEEPFNDTFVLPQNAKNHTNVKYPLWPESEKNLAKATGGMLSPHHGPHSCQSNVGDEKLSEEATTTKNIKNSHLLSIDGDRETANDRFPINLPVRISKKAKSTVVQRHIPDAYDDLQITKELSSLEKKTNLDPRANHILDSKEIARIEKEEWLGTEHINAALALLRTQFPNIDGLFNVQWGQTIIFPAVESTC</sequence>
<accession>A0ABR0AUN6</accession>
<name>A0ABR0AUN6_9CRUS</name>
<gene>
    <name evidence="1" type="ORF">OUZ56_021788</name>
</gene>
<dbReference type="PANTHER" id="PTHR34718:SF2">
    <property type="entry name" value="PHD-TYPE DOMAIN-CONTAINING PROTEIN"/>
    <property type="match status" value="1"/>
</dbReference>